<evidence type="ECO:0000256" key="2">
    <source>
        <dbReference type="ARBA" id="ARBA00006983"/>
    </source>
</evidence>
<dbReference type="RefSeq" id="XP_024662715.1">
    <property type="nucleotide sequence ID" value="XM_024806947.1"/>
</dbReference>
<dbReference type="PANTHER" id="PTHR43341">
    <property type="entry name" value="AMINO ACID PERMEASE"/>
    <property type="match status" value="1"/>
</dbReference>
<dbReference type="PROSITE" id="PS00218">
    <property type="entry name" value="AMINO_ACID_PERMEASE_1"/>
    <property type="match status" value="1"/>
</dbReference>
<dbReference type="Proteomes" id="UP000238350">
    <property type="component" value="Unassembled WGS sequence"/>
</dbReference>
<keyword evidence="11" id="KW-1185">Reference proteome</keyword>
<comment type="caution">
    <text evidence="10">The sequence shown here is derived from an EMBL/GenBank/DDBJ whole genome shotgun (WGS) entry which is preliminary data.</text>
</comment>
<accession>A0A2T0FCV7</accession>
<feature type="transmembrane region" description="Helical" evidence="8">
    <location>
        <begin position="191"/>
        <end position="213"/>
    </location>
</feature>
<comment type="subcellular location">
    <subcellularLocation>
        <location evidence="1">Membrane</location>
        <topology evidence="1">Multi-pass membrane protein</topology>
    </subcellularLocation>
</comment>
<comment type="similarity">
    <text evidence="2">Belongs to the amino acid-polyamine-organocation (APC) superfamily. YAT (TC 2.A.3.10) family.</text>
</comment>
<feature type="transmembrane region" description="Helical" evidence="8">
    <location>
        <begin position="572"/>
        <end position="591"/>
    </location>
</feature>
<feature type="domain" description="Amino acid permease/ SLC12A" evidence="9">
    <location>
        <begin position="172"/>
        <end position="674"/>
    </location>
</feature>
<feature type="transmembrane region" description="Helical" evidence="8">
    <location>
        <begin position="490"/>
        <end position="518"/>
    </location>
</feature>
<dbReference type="GO" id="GO:0015171">
    <property type="term" value="F:amino acid transmembrane transporter activity"/>
    <property type="evidence" value="ECO:0007669"/>
    <property type="project" value="TreeGrafter"/>
</dbReference>
<dbReference type="STRING" id="45607.A0A2T0FCV7"/>
<evidence type="ECO:0000256" key="1">
    <source>
        <dbReference type="ARBA" id="ARBA00004141"/>
    </source>
</evidence>
<dbReference type="EMBL" id="NDIQ01000001">
    <property type="protein sequence ID" value="PRT52769.1"/>
    <property type="molecule type" value="Genomic_DNA"/>
</dbReference>
<dbReference type="Gene3D" id="1.20.1740.10">
    <property type="entry name" value="Amino acid/polyamine transporter I"/>
    <property type="match status" value="1"/>
</dbReference>
<dbReference type="AlphaFoldDB" id="A0A2T0FCV7"/>
<keyword evidence="6 8" id="KW-1133">Transmembrane helix</keyword>
<evidence type="ECO:0000256" key="3">
    <source>
        <dbReference type="ARBA" id="ARBA00022448"/>
    </source>
</evidence>
<proteinExistence type="inferred from homology"/>
<keyword evidence="5" id="KW-0029">Amino-acid transport</keyword>
<name>A0A2T0FCV7_9ASCO</name>
<evidence type="ECO:0000313" key="11">
    <source>
        <dbReference type="Proteomes" id="UP000238350"/>
    </source>
</evidence>
<keyword evidence="7 8" id="KW-0472">Membrane</keyword>
<feature type="transmembrane region" description="Helical" evidence="8">
    <location>
        <begin position="417"/>
        <end position="436"/>
    </location>
</feature>
<reference evidence="10 11" key="1">
    <citation type="submission" date="2017-04" db="EMBL/GenBank/DDBJ databases">
        <title>Genome sequencing of [Candida] sorbophila.</title>
        <authorList>
            <person name="Ahn J.O."/>
        </authorList>
    </citation>
    <scope>NUCLEOTIDE SEQUENCE [LARGE SCALE GENOMIC DNA]</scope>
    <source>
        <strain evidence="10 11">DS02</strain>
    </source>
</reference>
<feature type="transmembrane region" description="Helical" evidence="8">
    <location>
        <begin position="308"/>
        <end position="330"/>
    </location>
</feature>
<evidence type="ECO:0000256" key="7">
    <source>
        <dbReference type="ARBA" id="ARBA00023136"/>
    </source>
</evidence>
<evidence type="ECO:0000313" key="10">
    <source>
        <dbReference type="EMBL" id="PRT52769.1"/>
    </source>
</evidence>
<evidence type="ECO:0000256" key="5">
    <source>
        <dbReference type="ARBA" id="ARBA00022970"/>
    </source>
</evidence>
<keyword evidence="4 8" id="KW-0812">Transmembrane</keyword>
<dbReference type="GO" id="GO:0016020">
    <property type="term" value="C:membrane"/>
    <property type="evidence" value="ECO:0007669"/>
    <property type="project" value="UniProtKB-SubCell"/>
</dbReference>
<dbReference type="OrthoDB" id="3900342at2759"/>
<feature type="transmembrane region" description="Helical" evidence="8">
    <location>
        <begin position="377"/>
        <end position="397"/>
    </location>
</feature>
<organism evidence="10 11">
    <name type="scientific">Wickerhamiella sorbophila</name>
    <dbReference type="NCBI Taxonomy" id="45607"/>
    <lineage>
        <taxon>Eukaryota</taxon>
        <taxon>Fungi</taxon>
        <taxon>Dikarya</taxon>
        <taxon>Ascomycota</taxon>
        <taxon>Saccharomycotina</taxon>
        <taxon>Dipodascomycetes</taxon>
        <taxon>Dipodascales</taxon>
        <taxon>Trichomonascaceae</taxon>
        <taxon>Wickerhamiella</taxon>
    </lineage>
</organism>
<dbReference type="Pfam" id="PF00324">
    <property type="entry name" value="AA_permease"/>
    <property type="match status" value="1"/>
</dbReference>
<evidence type="ECO:0000259" key="9">
    <source>
        <dbReference type="Pfam" id="PF00324"/>
    </source>
</evidence>
<protein>
    <submittedName>
        <fullName evidence="10">SPS-sensor component SSY1</fullName>
    </submittedName>
</protein>
<dbReference type="InterPro" id="IPR004840">
    <property type="entry name" value="Amino_acid_permease_CS"/>
</dbReference>
<dbReference type="InterPro" id="IPR050524">
    <property type="entry name" value="APC_YAT"/>
</dbReference>
<evidence type="ECO:0000256" key="6">
    <source>
        <dbReference type="ARBA" id="ARBA00022989"/>
    </source>
</evidence>
<evidence type="ECO:0000256" key="4">
    <source>
        <dbReference type="ARBA" id="ARBA00022692"/>
    </source>
</evidence>
<feature type="transmembrane region" description="Helical" evidence="8">
    <location>
        <begin position="644"/>
        <end position="665"/>
    </location>
</feature>
<dbReference type="InterPro" id="IPR004841">
    <property type="entry name" value="AA-permease/SLC12A_dom"/>
</dbReference>
<gene>
    <name evidence="10" type="ORF">B9G98_00389</name>
</gene>
<feature type="transmembrane region" description="Helical" evidence="8">
    <location>
        <begin position="539"/>
        <end position="560"/>
    </location>
</feature>
<evidence type="ECO:0000256" key="8">
    <source>
        <dbReference type="SAM" id="Phobius"/>
    </source>
</evidence>
<feature type="transmembrane region" description="Helical" evidence="8">
    <location>
        <begin position="612"/>
        <end position="632"/>
    </location>
</feature>
<sequence length="736" mass="82759">MPPDAPWKNLFPEPGRIDQYEDSSVHIGSASEADFVEIIDDDVASSVCLDDQEVDVKLEDALEVVNQMAAKTQLTDYDEYNKKVAQDLIARSHLTHKRLFNAPDRIPHGYVELLGKGESDYNQDDVSARKGSIFSGHDVESLATLDLDFIDDPLFSMPRSGLRRDIRPRDFYMVVLGGYIGLAFFKDAAKGLWISGPVFTLLTFLMSGVMFYLMMGGLAEMVALVPHNAGYTGIINMIFDRSLATAFGFSYWLQSCLRVAYEVILTVSLFSFFPILNQPDHSSMVWLTFIVMLVVGVNFLYVRVWGRIMAFTAFISLLLIAVLNMFNLLLDTGHVGPLHNYIGATYWSYGTTDGISHGPLKTVFGQREIGGSTGRFLGFWMAWFVSAFGFTGADVIFVPTAEIRNPRRVVPGSMKILPYRIGIVFLLSLFIVLFVVNSGDGMLGSLTSYFEETVKTGSRCGIGVSEWKAFSGVTVKSVWIVAFLQQNVCYAAFAAAAFFIYIGVLAAAGHLFVASRVLHGLGQLGMVWRRVSTTTRNGVLIIAVSVSSLFALTAYITAGANAASYYTFLAEWVVTSIWLQWSVLCLTYYKFYRVVQNHPSLDRDSEEYPYRAPLQPYASIVCGCICLFLALFAGVPEMLARKGFHVLVFLGLYCPIFVFFAVFVLHKLYFKTKMIKNEDVNLDLYKNFMDRQEWEEDRVYTKSFRGTLWQAKAKAKSKWDRRIRPMLRKKLHSKES</sequence>
<dbReference type="GeneID" id="36514138"/>
<feature type="transmembrane region" description="Helical" evidence="8">
    <location>
        <begin position="259"/>
        <end position="277"/>
    </location>
</feature>
<keyword evidence="3" id="KW-0813">Transport</keyword>
<feature type="transmembrane region" description="Helical" evidence="8">
    <location>
        <begin position="283"/>
        <end position="301"/>
    </location>
</feature>
<feature type="transmembrane region" description="Helical" evidence="8">
    <location>
        <begin position="169"/>
        <end position="185"/>
    </location>
</feature>
<dbReference type="PANTHER" id="PTHR43341:SF46">
    <property type="entry name" value="SPS-SENSOR COMPONENT SSY1"/>
    <property type="match status" value="1"/>
</dbReference>